<keyword evidence="3" id="KW-1185">Reference proteome</keyword>
<proteinExistence type="predicted"/>
<evidence type="ECO:0000259" key="1">
    <source>
        <dbReference type="Pfam" id="PF12728"/>
    </source>
</evidence>
<dbReference type="EMBL" id="JACSNR010000003">
    <property type="protein sequence ID" value="MBM6922802.1"/>
    <property type="molecule type" value="Genomic_DNA"/>
</dbReference>
<protein>
    <submittedName>
        <fullName evidence="2">Helix-turn-helix domain-containing protein</fullName>
    </submittedName>
</protein>
<comment type="caution">
    <text evidence="2">The sequence shown here is derived from an EMBL/GenBank/DDBJ whole genome shotgun (WGS) entry which is preliminary data.</text>
</comment>
<evidence type="ECO:0000313" key="2">
    <source>
        <dbReference type="EMBL" id="MBM6922802.1"/>
    </source>
</evidence>
<organism evidence="2 3">
    <name type="scientific">Hydrogenoanaerobacterium saccharovorans</name>
    <dbReference type="NCBI Taxonomy" id="474960"/>
    <lineage>
        <taxon>Bacteria</taxon>
        <taxon>Bacillati</taxon>
        <taxon>Bacillota</taxon>
        <taxon>Clostridia</taxon>
        <taxon>Eubacteriales</taxon>
        <taxon>Oscillospiraceae</taxon>
        <taxon>Hydrogenoanaerobacterium</taxon>
    </lineage>
</organism>
<dbReference type="InterPro" id="IPR041657">
    <property type="entry name" value="HTH_17"/>
</dbReference>
<accession>A0ABS2GKA2</accession>
<reference evidence="2 3" key="1">
    <citation type="journal article" date="2021" name="Sci. Rep.">
        <title>The distribution of antibiotic resistance genes in chicken gut microbiota commensals.</title>
        <authorList>
            <person name="Juricova H."/>
            <person name="Matiasovicova J."/>
            <person name="Kubasova T."/>
            <person name="Cejkova D."/>
            <person name="Rychlik I."/>
        </authorList>
    </citation>
    <scope>NUCLEOTIDE SEQUENCE [LARGE SCALE GENOMIC DNA]</scope>
    <source>
        <strain evidence="2 3">An564</strain>
    </source>
</reference>
<name>A0ABS2GKA2_9FIRM</name>
<sequence length="70" mass="7594">MRQNHTPGREVLAGWPEVLRTGDVQEILGVGRKEVYRLIANGALPAVRAGRGYRILKAALVEWLAGGKAS</sequence>
<dbReference type="RefSeq" id="WP_204719924.1">
    <property type="nucleotide sequence ID" value="NZ_JACSNR010000003.1"/>
</dbReference>
<gene>
    <name evidence="2" type="ORF">H9X81_03725</name>
</gene>
<dbReference type="InterPro" id="IPR010093">
    <property type="entry name" value="SinI_DNA-bd"/>
</dbReference>
<dbReference type="Pfam" id="PF12728">
    <property type="entry name" value="HTH_17"/>
    <property type="match status" value="1"/>
</dbReference>
<dbReference type="SUPFAM" id="SSF46955">
    <property type="entry name" value="Putative DNA-binding domain"/>
    <property type="match status" value="1"/>
</dbReference>
<dbReference type="NCBIfam" id="TIGR01764">
    <property type="entry name" value="excise"/>
    <property type="match status" value="1"/>
</dbReference>
<dbReference type="InterPro" id="IPR009061">
    <property type="entry name" value="DNA-bd_dom_put_sf"/>
</dbReference>
<dbReference type="Proteomes" id="UP000724149">
    <property type="component" value="Unassembled WGS sequence"/>
</dbReference>
<feature type="domain" description="Helix-turn-helix" evidence="1">
    <location>
        <begin position="19"/>
        <end position="66"/>
    </location>
</feature>
<evidence type="ECO:0000313" key="3">
    <source>
        <dbReference type="Proteomes" id="UP000724149"/>
    </source>
</evidence>